<dbReference type="HOGENOM" id="CLU_042822_0_0_1"/>
<reference evidence="2" key="1">
    <citation type="submission" date="2013-02" db="EMBL/GenBank/DDBJ databases">
        <authorList>
            <consortium name="The Broad Institute Genome Sequencing Platform"/>
            <person name="Cuomo C."/>
            <person name="Becnel J."/>
            <person name="Sanscrainte N."/>
            <person name="Walker B."/>
            <person name="Young S.K."/>
            <person name="Zeng Q."/>
            <person name="Gargeya S."/>
            <person name="Fitzgerald M."/>
            <person name="Haas B."/>
            <person name="Abouelleil A."/>
            <person name="Alvarado L."/>
            <person name="Arachchi H.M."/>
            <person name="Berlin A.M."/>
            <person name="Chapman S.B."/>
            <person name="Dewar J."/>
            <person name="Goldberg J."/>
            <person name="Griggs A."/>
            <person name="Gujja S."/>
            <person name="Hansen M."/>
            <person name="Howarth C."/>
            <person name="Imamovic A."/>
            <person name="Larimer J."/>
            <person name="McCowan C."/>
            <person name="Murphy C."/>
            <person name="Neiman D."/>
            <person name="Pearson M."/>
            <person name="Priest M."/>
            <person name="Roberts A."/>
            <person name="Saif S."/>
            <person name="Shea T."/>
            <person name="Sisk P."/>
            <person name="Sykes S."/>
            <person name="Wortman J."/>
            <person name="Nusbaum C."/>
            <person name="Birren B."/>
        </authorList>
    </citation>
    <scope>NUCLEOTIDE SEQUENCE [LARGE SCALE GENOMIC DNA]</scope>
    <source>
        <strain evidence="2">PRA339</strain>
    </source>
</reference>
<dbReference type="OrthoDB" id="2195370at2759"/>
<evidence type="ECO:0000313" key="1">
    <source>
        <dbReference type="EMBL" id="KCZ81433.1"/>
    </source>
</evidence>
<dbReference type="AlphaFoldDB" id="A0A059F2C6"/>
<sequence>MERKFKELEKPFSQIVNKSSPKFSLPIIKSNLELYSTIKKQIEKELYKNFLNNCDKIIHLLTSFNKVAKISAEYNNLLKKFNKSLNQFHNKYEYVDAKKRTDFQILMSKFENMEYFVSQGRYLIHFALFNNYILILTNDLLFIGEAVRGDKYKLFKVFNYNIIKVKAIDDVLEISTEKDSFRFQKDVESVLKVVSIVNEFNYKSVETNEEVEDKLEEIPLIHCREDFMNYKNSNPLIIGYFLVNRFEYNLKRINKICLTEEFLHNVFEFFWKYYDEQEELISDMCSVKAFILEGEMKCLFKFIEKRVFYVFDPHKTTVYIDIIKKGMNRSGIDLSYFMTSLGFSSKKFDLGIENAKERVADILNEMKISFNK</sequence>
<protein>
    <submittedName>
        <fullName evidence="1">Uncharacterized protein</fullName>
    </submittedName>
</protein>
<evidence type="ECO:0000313" key="2">
    <source>
        <dbReference type="Proteomes" id="UP000030655"/>
    </source>
</evidence>
<keyword evidence="2" id="KW-1185">Reference proteome</keyword>
<name>A0A059F2C6_9MICR</name>
<reference evidence="1 2" key="2">
    <citation type="submission" date="2014-03" db="EMBL/GenBank/DDBJ databases">
        <title>The Genome Sequence of Anncaliia algerae insect isolate PRA339.</title>
        <authorList>
            <consortium name="The Broad Institute Genome Sequencing Platform"/>
            <consortium name="The Broad Institute Genome Sequencing Center for Infectious Disease"/>
            <person name="Cuomo C."/>
            <person name="Becnel J."/>
            <person name="Sanscrainte N."/>
            <person name="Walker B."/>
            <person name="Young S.K."/>
            <person name="Zeng Q."/>
            <person name="Gargeya S."/>
            <person name="Fitzgerald M."/>
            <person name="Haas B."/>
            <person name="Abouelleil A."/>
            <person name="Alvarado L."/>
            <person name="Arachchi H.M."/>
            <person name="Berlin A.M."/>
            <person name="Chapman S.B."/>
            <person name="Dewar J."/>
            <person name="Goldberg J."/>
            <person name="Griggs A."/>
            <person name="Gujja S."/>
            <person name="Hansen M."/>
            <person name="Howarth C."/>
            <person name="Imamovic A."/>
            <person name="Larimer J."/>
            <person name="McCowan C."/>
            <person name="Murphy C."/>
            <person name="Neiman D."/>
            <person name="Pearson M."/>
            <person name="Priest M."/>
            <person name="Roberts A."/>
            <person name="Saif S."/>
            <person name="Shea T."/>
            <person name="Sisk P."/>
            <person name="Sykes S."/>
            <person name="Wortman J."/>
            <person name="Nusbaum C."/>
            <person name="Birren B."/>
        </authorList>
    </citation>
    <scope>NUCLEOTIDE SEQUENCE [LARGE SCALE GENOMIC DNA]</scope>
    <source>
        <strain evidence="1 2">PRA339</strain>
    </source>
</reference>
<dbReference type="Proteomes" id="UP000030655">
    <property type="component" value="Unassembled WGS sequence"/>
</dbReference>
<accession>A0A059F2C6</accession>
<proteinExistence type="predicted"/>
<dbReference type="EMBL" id="KK365143">
    <property type="protein sequence ID" value="KCZ81433.1"/>
    <property type="molecule type" value="Genomic_DNA"/>
</dbReference>
<dbReference type="VEuPathDB" id="MicrosporidiaDB:H312_01188"/>
<gene>
    <name evidence="1" type="ORF">H312_01188</name>
</gene>
<organism evidence="1 2">
    <name type="scientific">Anncaliia algerae PRA339</name>
    <dbReference type="NCBI Taxonomy" id="1288291"/>
    <lineage>
        <taxon>Eukaryota</taxon>
        <taxon>Fungi</taxon>
        <taxon>Fungi incertae sedis</taxon>
        <taxon>Microsporidia</taxon>
        <taxon>Tubulinosematoidea</taxon>
        <taxon>Tubulinosematidae</taxon>
        <taxon>Anncaliia</taxon>
    </lineage>
</organism>